<protein>
    <submittedName>
        <fullName evidence="1">Uncharacterized protein</fullName>
    </submittedName>
</protein>
<proteinExistence type="predicted"/>
<accession>A0A8S1UY64</accession>
<name>A0A8S1UY64_PAROT</name>
<gene>
    <name evidence="1" type="ORF">POCTA_138.1.T0540225</name>
</gene>
<reference evidence="1" key="1">
    <citation type="submission" date="2021-01" db="EMBL/GenBank/DDBJ databases">
        <authorList>
            <consortium name="Genoscope - CEA"/>
            <person name="William W."/>
        </authorList>
    </citation>
    <scope>NUCLEOTIDE SEQUENCE</scope>
</reference>
<comment type="caution">
    <text evidence="1">The sequence shown here is derived from an EMBL/GenBank/DDBJ whole genome shotgun (WGS) entry which is preliminary data.</text>
</comment>
<sequence>MDILRDVKQLRRGYRISKILQLLVSQKWVSTLESILSIFEQKIRMSSQPDLFNQRVHNSNILQCF</sequence>
<dbReference type="EMBL" id="CAJJDP010000054">
    <property type="protein sequence ID" value="CAD8169960.1"/>
    <property type="molecule type" value="Genomic_DNA"/>
</dbReference>
<evidence type="ECO:0000313" key="1">
    <source>
        <dbReference type="EMBL" id="CAD8169960.1"/>
    </source>
</evidence>
<keyword evidence="2" id="KW-1185">Reference proteome</keyword>
<organism evidence="1 2">
    <name type="scientific">Paramecium octaurelia</name>
    <dbReference type="NCBI Taxonomy" id="43137"/>
    <lineage>
        <taxon>Eukaryota</taxon>
        <taxon>Sar</taxon>
        <taxon>Alveolata</taxon>
        <taxon>Ciliophora</taxon>
        <taxon>Intramacronucleata</taxon>
        <taxon>Oligohymenophorea</taxon>
        <taxon>Peniculida</taxon>
        <taxon>Parameciidae</taxon>
        <taxon>Paramecium</taxon>
    </lineage>
</organism>
<dbReference type="AlphaFoldDB" id="A0A8S1UY64"/>
<evidence type="ECO:0000313" key="2">
    <source>
        <dbReference type="Proteomes" id="UP000683925"/>
    </source>
</evidence>
<dbReference type="Proteomes" id="UP000683925">
    <property type="component" value="Unassembled WGS sequence"/>
</dbReference>